<dbReference type="Proteomes" id="UP000269015">
    <property type="component" value="Chromosome"/>
</dbReference>
<evidence type="ECO:0000313" key="1">
    <source>
        <dbReference type="EMBL" id="AZB18270.1"/>
    </source>
</evidence>
<organism evidence="1 2">
    <name type="scientific">Chryseobacterium indologenes</name>
    <name type="common">Flavobacterium indologenes</name>
    <dbReference type="NCBI Taxonomy" id="253"/>
    <lineage>
        <taxon>Bacteria</taxon>
        <taxon>Pseudomonadati</taxon>
        <taxon>Bacteroidota</taxon>
        <taxon>Flavobacteriia</taxon>
        <taxon>Flavobacteriales</taxon>
        <taxon>Weeksellaceae</taxon>
        <taxon>Chryseobacterium group</taxon>
        <taxon>Chryseobacterium</taxon>
    </lineage>
</organism>
<dbReference type="EMBL" id="CP033930">
    <property type="protein sequence ID" value="AZB18270.1"/>
    <property type="molecule type" value="Genomic_DNA"/>
</dbReference>
<protein>
    <submittedName>
        <fullName evidence="1">Type II toxin-antitoxin system HicA family toxin</fullName>
    </submittedName>
</protein>
<dbReference type="SUPFAM" id="SSF54786">
    <property type="entry name" value="YcfA/nrd intein domain"/>
    <property type="match status" value="1"/>
</dbReference>
<dbReference type="AlphaFoldDB" id="A0AAD0YTZ9"/>
<sequence>MKVRKVKDMIKVLKKKGFEIHPEKDDHNFYFLMVDGKKTSINTFFSHGKSEYGDSLMLMIKRQLRFQSSKTAEDFFDCPLTKEKYVELLKEQGDIY</sequence>
<dbReference type="RefSeq" id="WP_123861722.1">
    <property type="nucleotide sequence ID" value="NZ_CP033930.1"/>
</dbReference>
<accession>A0AAD0YTZ9</accession>
<evidence type="ECO:0000313" key="2">
    <source>
        <dbReference type="Proteomes" id="UP000269015"/>
    </source>
</evidence>
<reference evidence="1 2" key="1">
    <citation type="submission" date="2018-11" db="EMBL/GenBank/DDBJ databases">
        <title>Proposal to divide the Flavobacteriaceae and reorganize its genera based on Amino Acid Identity values calculated from whole genome sequences.</title>
        <authorList>
            <person name="Nicholson A.C."/>
            <person name="Gulvik C.A."/>
            <person name="Whitney A.M."/>
            <person name="Humrighouse B.W."/>
            <person name="Bell M."/>
            <person name="Holmes B."/>
            <person name="Steigerwalt A.G."/>
            <person name="Villarma A."/>
            <person name="Sheth M."/>
            <person name="Batra D."/>
            <person name="Pryor J."/>
            <person name="Bernardet J.-F."/>
            <person name="Hugo C."/>
            <person name="Kampfer P."/>
            <person name="Newman J."/>
            <person name="McQuiston J.R."/>
        </authorList>
    </citation>
    <scope>NUCLEOTIDE SEQUENCE [LARGE SCALE GENOMIC DNA]</scope>
    <source>
        <strain evidence="1 2">H5559</strain>
    </source>
</reference>
<proteinExistence type="predicted"/>
<name>A0AAD0YTZ9_CHRID</name>
<gene>
    <name evidence="1" type="ORF">EG352_11030</name>
</gene>